<keyword evidence="2" id="KW-1185">Reference proteome</keyword>
<evidence type="ECO:0000313" key="1">
    <source>
        <dbReference type="EnsemblMetazoa" id="OVOC7208.1"/>
    </source>
</evidence>
<dbReference type="EnsemblMetazoa" id="OVOC7208.1">
    <property type="protein sequence ID" value="OVOC7208.1"/>
    <property type="gene ID" value="WBGene00244017"/>
</dbReference>
<reference evidence="2" key="1">
    <citation type="submission" date="2013-10" db="EMBL/GenBank/DDBJ databases">
        <title>Genome sequencing of Onchocerca volvulus.</title>
        <authorList>
            <person name="Cotton J."/>
            <person name="Tsai J."/>
            <person name="Stanley E."/>
            <person name="Tracey A."/>
            <person name="Holroyd N."/>
            <person name="Lustigman S."/>
            <person name="Berriman M."/>
        </authorList>
    </citation>
    <scope>NUCLEOTIDE SEQUENCE</scope>
</reference>
<evidence type="ECO:0000313" key="2">
    <source>
        <dbReference type="Proteomes" id="UP000024404"/>
    </source>
</evidence>
<dbReference type="AlphaFoldDB" id="A0A8R1TZS5"/>
<proteinExistence type="predicted"/>
<dbReference type="EMBL" id="CMVM020000190">
    <property type="status" value="NOT_ANNOTATED_CDS"/>
    <property type="molecule type" value="Genomic_DNA"/>
</dbReference>
<accession>A0A8R1TZS5</accession>
<name>A0A8R1TZS5_ONCVO</name>
<protein>
    <submittedName>
        <fullName evidence="1">Uncharacterized protein</fullName>
    </submittedName>
</protein>
<dbReference type="Proteomes" id="UP000024404">
    <property type="component" value="Unassembled WGS sequence"/>
</dbReference>
<reference evidence="1" key="2">
    <citation type="submission" date="2022-06" db="UniProtKB">
        <authorList>
            <consortium name="EnsemblMetazoa"/>
        </authorList>
    </citation>
    <scope>IDENTIFICATION</scope>
</reference>
<organism evidence="1 2">
    <name type="scientific">Onchocerca volvulus</name>
    <dbReference type="NCBI Taxonomy" id="6282"/>
    <lineage>
        <taxon>Eukaryota</taxon>
        <taxon>Metazoa</taxon>
        <taxon>Ecdysozoa</taxon>
        <taxon>Nematoda</taxon>
        <taxon>Chromadorea</taxon>
        <taxon>Rhabditida</taxon>
        <taxon>Spirurina</taxon>
        <taxon>Spiruromorpha</taxon>
        <taxon>Filarioidea</taxon>
        <taxon>Onchocercidae</taxon>
        <taxon>Onchocerca</taxon>
    </lineage>
</organism>
<sequence>MHYIYDHWNSVNEMEASMSISVVYKLSTISMDQLNQSILYADQTYYTSPNDIDYNDRAI</sequence>